<dbReference type="GO" id="GO:0015171">
    <property type="term" value="F:amino acid transmembrane transporter activity"/>
    <property type="evidence" value="ECO:0007669"/>
    <property type="project" value="TreeGrafter"/>
</dbReference>
<proteinExistence type="predicted"/>
<evidence type="ECO:0000256" key="1">
    <source>
        <dbReference type="ARBA" id="ARBA00004651"/>
    </source>
</evidence>
<dbReference type="Pfam" id="PF01810">
    <property type="entry name" value="LysE"/>
    <property type="match status" value="1"/>
</dbReference>
<dbReference type="PIRSF" id="PIRSF006324">
    <property type="entry name" value="LeuE"/>
    <property type="match status" value="1"/>
</dbReference>
<dbReference type="PANTHER" id="PTHR30086:SF20">
    <property type="entry name" value="ARGININE EXPORTER PROTEIN ARGO-RELATED"/>
    <property type="match status" value="1"/>
</dbReference>
<keyword evidence="4 6" id="KW-1133">Transmembrane helix</keyword>
<dbReference type="Proteomes" id="UP000054596">
    <property type="component" value="Unassembled WGS sequence"/>
</dbReference>
<dbReference type="GO" id="GO:0005886">
    <property type="term" value="C:plasma membrane"/>
    <property type="evidence" value="ECO:0007669"/>
    <property type="project" value="UniProtKB-SubCell"/>
</dbReference>
<feature type="transmembrane region" description="Helical" evidence="6">
    <location>
        <begin position="6"/>
        <end position="26"/>
    </location>
</feature>
<keyword evidence="5 6" id="KW-0472">Membrane</keyword>
<feature type="transmembrane region" description="Helical" evidence="6">
    <location>
        <begin position="118"/>
        <end position="140"/>
    </location>
</feature>
<keyword evidence="8" id="KW-1185">Reference proteome</keyword>
<feature type="transmembrane region" description="Helical" evidence="6">
    <location>
        <begin position="152"/>
        <end position="175"/>
    </location>
</feature>
<dbReference type="EMBL" id="FCOJ02000083">
    <property type="protein sequence ID" value="SAK93065.1"/>
    <property type="molecule type" value="Genomic_DNA"/>
</dbReference>
<dbReference type="OrthoDB" id="9804822at2"/>
<dbReference type="PANTHER" id="PTHR30086">
    <property type="entry name" value="ARGININE EXPORTER PROTEIN ARGO"/>
    <property type="match status" value="1"/>
</dbReference>
<comment type="subcellular location">
    <subcellularLocation>
        <location evidence="1">Cell membrane</location>
        <topology evidence="1">Multi-pass membrane protein</topology>
    </subcellularLocation>
</comment>
<evidence type="ECO:0000256" key="6">
    <source>
        <dbReference type="SAM" id="Phobius"/>
    </source>
</evidence>
<evidence type="ECO:0000256" key="5">
    <source>
        <dbReference type="ARBA" id="ARBA00023136"/>
    </source>
</evidence>
<evidence type="ECO:0000256" key="4">
    <source>
        <dbReference type="ARBA" id="ARBA00022989"/>
    </source>
</evidence>
<reference evidence="7" key="1">
    <citation type="submission" date="2016-01" db="EMBL/GenBank/DDBJ databases">
        <authorList>
            <person name="Peeters C."/>
        </authorList>
    </citation>
    <scope>NUCLEOTIDE SEQUENCE [LARGE SCALE GENOMIC DNA]</scope>
    <source>
        <strain evidence="7">LMG 29325</strain>
    </source>
</reference>
<keyword evidence="3 6" id="KW-0812">Transmembrane</keyword>
<feature type="transmembrane region" description="Helical" evidence="6">
    <location>
        <begin position="67"/>
        <end position="88"/>
    </location>
</feature>
<sequence length="207" mass="22008">MTFHYWLSFAAAWLVATLSPGPNVLLVVRNALRHGRGAIAITVAGNLCAQLITTGIVALGIGELMVAHSALFLAIKSAGAAGLILVGVRQIFSRASRSNVPDVEPLPFGGAARIFRDAFVVSATNPSALIALIAAMPQFIQHDESIFNQVVVMYLTVAVTIAVIHTAYALVACGVRNHFLAFRSADRIKRCSGAVFIMLGIRMLVPE</sequence>
<dbReference type="STRING" id="1777143.AWB82_06675"/>
<dbReference type="RefSeq" id="WP_159462652.1">
    <property type="nucleotide sequence ID" value="NZ_FCOJ02000083.1"/>
</dbReference>
<name>A0A158DEP3_9BURK</name>
<feature type="transmembrane region" description="Helical" evidence="6">
    <location>
        <begin position="38"/>
        <end position="61"/>
    </location>
</feature>
<evidence type="ECO:0000313" key="7">
    <source>
        <dbReference type="EMBL" id="SAK93065.1"/>
    </source>
</evidence>
<comment type="caution">
    <text evidence="7">The sequence shown here is derived from an EMBL/GenBank/DDBJ whole genome shotgun (WGS) entry which is preliminary data.</text>
</comment>
<evidence type="ECO:0000256" key="2">
    <source>
        <dbReference type="ARBA" id="ARBA00022475"/>
    </source>
</evidence>
<evidence type="ECO:0000313" key="8">
    <source>
        <dbReference type="Proteomes" id="UP000054596"/>
    </source>
</evidence>
<evidence type="ECO:0000256" key="3">
    <source>
        <dbReference type="ARBA" id="ARBA00022692"/>
    </source>
</evidence>
<organism evidence="7 8">
    <name type="scientific">Caballeronia glebae</name>
    <dbReference type="NCBI Taxonomy" id="1777143"/>
    <lineage>
        <taxon>Bacteria</taxon>
        <taxon>Pseudomonadati</taxon>
        <taxon>Pseudomonadota</taxon>
        <taxon>Betaproteobacteria</taxon>
        <taxon>Burkholderiales</taxon>
        <taxon>Burkholderiaceae</taxon>
        <taxon>Caballeronia</taxon>
    </lineage>
</organism>
<keyword evidence="2" id="KW-1003">Cell membrane</keyword>
<accession>A0A158DEP3</accession>
<protein>
    <submittedName>
        <fullName evidence="7">Lysine exporter protein LysE/YggA</fullName>
    </submittedName>
</protein>
<dbReference type="InterPro" id="IPR001123">
    <property type="entry name" value="LeuE-type"/>
</dbReference>
<dbReference type="AlphaFoldDB" id="A0A158DEP3"/>
<gene>
    <name evidence="7" type="ORF">AWB82_06675</name>
</gene>